<feature type="chain" id="PRO_5020670633" description="DUF5018 domain-containing protein" evidence="1">
    <location>
        <begin position="23"/>
        <end position="566"/>
    </location>
</feature>
<dbReference type="InterPro" id="IPR032186">
    <property type="entry name" value="DUF5018"/>
</dbReference>
<dbReference type="KEGG" id="fpf:DCC35_02915"/>
<dbReference type="Pfam" id="PF16410">
    <property type="entry name" value="DUF5018"/>
    <property type="match status" value="1"/>
</dbReference>
<protein>
    <recommendedName>
        <fullName evidence="2">DUF5018 domain-containing protein</fullName>
    </recommendedName>
</protein>
<reference evidence="3 4" key="1">
    <citation type="submission" date="2018-04" db="EMBL/GenBank/DDBJ databases">
        <title>Complete genome uncultured novel isolate.</title>
        <authorList>
            <person name="Merlino G."/>
        </authorList>
    </citation>
    <scope>NUCLEOTIDE SEQUENCE [LARGE SCALE GENOMIC DNA]</scope>
    <source>
        <strain evidence="4">R1DC9</strain>
    </source>
</reference>
<evidence type="ECO:0000259" key="2">
    <source>
        <dbReference type="Pfam" id="PF16410"/>
    </source>
</evidence>
<dbReference type="RefSeq" id="WP_137089376.1">
    <property type="nucleotide sequence ID" value="NZ_CP028923.1"/>
</dbReference>
<evidence type="ECO:0000256" key="1">
    <source>
        <dbReference type="SAM" id="SignalP"/>
    </source>
</evidence>
<dbReference type="AlphaFoldDB" id="A0A4D7JME1"/>
<proteinExistence type="predicted"/>
<feature type="signal peptide" evidence="1">
    <location>
        <begin position="1"/>
        <end position="22"/>
    </location>
</feature>
<keyword evidence="1" id="KW-0732">Signal</keyword>
<sequence>MKKLINSILAFALIAGFLTLQSCDDDDEPQSSAKDITSFVFAGLDPEVTGNISGTTIIANVFPGTDVTSLVPTIQVSSGASVDPASGVAQDFSSPVTYTVTAQDGTTKDYTVTVSEESEVTYNGGTYTDDDFIPGITYNLVAGEEYLFDGLIFIEAGATLNIPAGTTVKFKNAPSTGDNTSSLIIARDAMIMAEGTAENPIIFTAELDDMTGNTLTPSDNAQWGGIIVLGNAPSYKAGVGNAEGDGIAIEGIASEETRGQYGGTQENDNSGVLKYVSIRYTGIGLAEGDEIQGLTLGGVGSGTTIDYIDIFSTADDGIEIFGGTVNIKHVAVAFSTDDDFDFDLGWRGNGQFLFTLMRSDAEGYDHAGEWDGADPNNAPLFSAPNIFNYTAIGPGGSAEGRQRAFLMREKFAGKLGNSIIVDFPGYAVQVENLADSDEDSYGLITTPIDGYQLEILNNTWAMIGNYDGENVSSVVDVSNGLPIADVVAELTDNMNKIETTTVINTLDRGTGVSNITVDPRPATNDTDVASVPAGMEQVNYRGAFAAGEPTWLAGWSSLSKFGYVTE</sequence>
<accession>A0A4D7JME1</accession>
<dbReference type="Proteomes" id="UP000298616">
    <property type="component" value="Chromosome"/>
</dbReference>
<dbReference type="PANTHER" id="PTHR41339">
    <property type="entry name" value="LIPL48"/>
    <property type="match status" value="1"/>
</dbReference>
<dbReference type="PANTHER" id="PTHR41339:SF1">
    <property type="entry name" value="SECRETED PROTEIN"/>
    <property type="match status" value="1"/>
</dbReference>
<evidence type="ECO:0000313" key="3">
    <source>
        <dbReference type="EMBL" id="QCK13782.1"/>
    </source>
</evidence>
<feature type="domain" description="DUF5018" evidence="2">
    <location>
        <begin position="30"/>
        <end position="115"/>
    </location>
</feature>
<dbReference type="OrthoDB" id="1521716at2"/>
<name>A0A4D7JME1_9BACT</name>
<dbReference type="Gene3D" id="2.60.40.2340">
    <property type="match status" value="1"/>
</dbReference>
<gene>
    <name evidence="3" type="ORF">DCC35_02915</name>
</gene>
<organism evidence="3 4">
    <name type="scientific">Mangrovivirga cuniculi</name>
    <dbReference type="NCBI Taxonomy" id="2715131"/>
    <lineage>
        <taxon>Bacteria</taxon>
        <taxon>Pseudomonadati</taxon>
        <taxon>Bacteroidota</taxon>
        <taxon>Cytophagia</taxon>
        <taxon>Cytophagales</taxon>
        <taxon>Mangrovivirgaceae</taxon>
        <taxon>Mangrovivirga</taxon>
    </lineage>
</organism>
<evidence type="ECO:0000313" key="4">
    <source>
        <dbReference type="Proteomes" id="UP000298616"/>
    </source>
</evidence>
<dbReference type="EMBL" id="CP028923">
    <property type="protein sequence ID" value="QCK13782.1"/>
    <property type="molecule type" value="Genomic_DNA"/>
</dbReference>
<dbReference type="PROSITE" id="PS51257">
    <property type="entry name" value="PROKAR_LIPOPROTEIN"/>
    <property type="match status" value="1"/>
</dbReference>
<keyword evidence="4" id="KW-1185">Reference proteome</keyword>